<dbReference type="EMBL" id="JAINUF010000003">
    <property type="protein sequence ID" value="KAJ8370087.1"/>
    <property type="molecule type" value="Genomic_DNA"/>
</dbReference>
<sequence>MTARLSKAEVVGSESKLKKISDSPHFHGRVLSCISFLSETQCLDEDPQGQNSTGRREFSSRERGGKGALEVRGVGGRCCAPQQRGRQVRRRCVTREHSCQFSEFLSAPPWSPARHERTVHEMFRQEGTLMTCLRVFAPVSAWMMNQHPDCRRQQNSKHTCV</sequence>
<comment type="caution">
    <text evidence="2">The sequence shown here is derived from an EMBL/GenBank/DDBJ whole genome shotgun (WGS) entry which is preliminary data.</text>
</comment>
<evidence type="ECO:0000313" key="2">
    <source>
        <dbReference type="EMBL" id="KAJ8370087.1"/>
    </source>
</evidence>
<organism evidence="2 3">
    <name type="scientific">Synaphobranchus kaupii</name>
    <name type="common">Kaup's arrowtooth eel</name>
    <dbReference type="NCBI Taxonomy" id="118154"/>
    <lineage>
        <taxon>Eukaryota</taxon>
        <taxon>Metazoa</taxon>
        <taxon>Chordata</taxon>
        <taxon>Craniata</taxon>
        <taxon>Vertebrata</taxon>
        <taxon>Euteleostomi</taxon>
        <taxon>Actinopterygii</taxon>
        <taxon>Neopterygii</taxon>
        <taxon>Teleostei</taxon>
        <taxon>Anguilliformes</taxon>
        <taxon>Synaphobranchidae</taxon>
        <taxon>Synaphobranchus</taxon>
    </lineage>
</organism>
<name>A0A9Q1FZ76_SYNKA</name>
<feature type="compositionally biased region" description="Basic and acidic residues" evidence="1">
    <location>
        <begin position="54"/>
        <end position="65"/>
    </location>
</feature>
<dbReference type="AlphaFoldDB" id="A0A9Q1FZ76"/>
<gene>
    <name evidence="2" type="ORF">SKAU_G00101150</name>
</gene>
<protein>
    <submittedName>
        <fullName evidence="2">Uncharacterized protein</fullName>
    </submittedName>
</protein>
<keyword evidence="3" id="KW-1185">Reference proteome</keyword>
<reference evidence="2" key="1">
    <citation type="journal article" date="2023" name="Science">
        <title>Genome structures resolve the early diversification of teleost fishes.</title>
        <authorList>
            <person name="Parey E."/>
            <person name="Louis A."/>
            <person name="Montfort J."/>
            <person name="Bouchez O."/>
            <person name="Roques C."/>
            <person name="Iampietro C."/>
            <person name="Lluch J."/>
            <person name="Castinel A."/>
            <person name="Donnadieu C."/>
            <person name="Desvignes T."/>
            <person name="Floi Bucao C."/>
            <person name="Jouanno E."/>
            <person name="Wen M."/>
            <person name="Mejri S."/>
            <person name="Dirks R."/>
            <person name="Jansen H."/>
            <person name="Henkel C."/>
            <person name="Chen W.J."/>
            <person name="Zahm M."/>
            <person name="Cabau C."/>
            <person name="Klopp C."/>
            <person name="Thompson A.W."/>
            <person name="Robinson-Rechavi M."/>
            <person name="Braasch I."/>
            <person name="Lecointre G."/>
            <person name="Bobe J."/>
            <person name="Postlethwait J.H."/>
            <person name="Berthelot C."/>
            <person name="Roest Crollius H."/>
            <person name="Guiguen Y."/>
        </authorList>
    </citation>
    <scope>NUCLEOTIDE SEQUENCE</scope>
    <source>
        <strain evidence="2">WJC10195</strain>
    </source>
</reference>
<evidence type="ECO:0000313" key="3">
    <source>
        <dbReference type="Proteomes" id="UP001152622"/>
    </source>
</evidence>
<dbReference type="Proteomes" id="UP001152622">
    <property type="component" value="Chromosome 3"/>
</dbReference>
<proteinExistence type="predicted"/>
<evidence type="ECO:0000256" key="1">
    <source>
        <dbReference type="SAM" id="MobiDB-lite"/>
    </source>
</evidence>
<feature type="region of interest" description="Disordered" evidence="1">
    <location>
        <begin position="44"/>
        <end position="67"/>
    </location>
</feature>
<accession>A0A9Q1FZ76</accession>